<gene>
    <name evidence="4" type="ORF">BASA50_007807</name>
</gene>
<organism evidence="4 5">
    <name type="scientific">Batrachochytrium salamandrivorans</name>
    <dbReference type="NCBI Taxonomy" id="1357716"/>
    <lineage>
        <taxon>Eukaryota</taxon>
        <taxon>Fungi</taxon>
        <taxon>Fungi incertae sedis</taxon>
        <taxon>Chytridiomycota</taxon>
        <taxon>Chytridiomycota incertae sedis</taxon>
        <taxon>Chytridiomycetes</taxon>
        <taxon>Rhizophydiales</taxon>
        <taxon>Rhizophydiales incertae sedis</taxon>
        <taxon>Batrachochytrium</taxon>
    </lineage>
</organism>
<feature type="chain" id="PRO_5045436217" description="Tail specific protease domain-containing protein" evidence="2">
    <location>
        <begin position="20"/>
        <end position="882"/>
    </location>
</feature>
<feature type="domain" description="Tail specific protease" evidence="3">
    <location>
        <begin position="349"/>
        <end position="519"/>
    </location>
</feature>
<evidence type="ECO:0000313" key="4">
    <source>
        <dbReference type="EMBL" id="KAH6592757.1"/>
    </source>
</evidence>
<dbReference type="Proteomes" id="UP001648503">
    <property type="component" value="Unassembled WGS sequence"/>
</dbReference>
<reference evidence="4 5" key="1">
    <citation type="submission" date="2021-02" db="EMBL/GenBank/DDBJ databases">
        <title>Variation within the Batrachochytrium salamandrivorans European outbreak.</title>
        <authorList>
            <person name="Kelly M."/>
            <person name="Pasmans F."/>
            <person name="Shea T.P."/>
            <person name="Munoz J.F."/>
            <person name="Carranza S."/>
            <person name="Cuomo C.A."/>
            <person name="Martel A."/>
        </authorList>
    </citation>
    <scope>NUCLEOTIDE SEQUENCE [LARGE SCALE GENOMIC DNA]</scope>
    <source>
        <strain evidence="4 5">AMFP18/2</strain>
    </source>
</reference>
<feature type="region of interest" description="Disordered" evidence="1">
    <location>
        <begin position="266"/>
        <end position="322"/>
    </location>
</feature>
<dbReference type="PANTHER" id="PTHR32060:SF22">
    <property type="entry name" value="CARBOXYL-TERMINAL-PROCESSING PEPTIDASE 3, CHLOROPLASTIC"/>
    <property type="match status" value="1"/>
</dbReference>
<protein>
    <recommendedName>
        <fullName evidence="3">Tail specific protease domain-containing protein</fullName>
    </recommendedName>
</protein>
<evidence type="ECO:0000256" key="1">
    <source>
        <dbReference type="SAM" id="MobiDB-lite"/>
    </source>
</evidence>
<evidence type="ECO:0000256" key="2">
    <source>
        <dbReference type="SAM" id="SignalP"/>
    </source>
</evidence>
<feature type="compositionally biased region" description="Polar residues" evidence="1">
    <location>
        <begin position="266"/>
        <end position="279"/>
    </location>
</feature>
<dbReference type="InterPro" id="IPR029045">
    <property type="entry name" value="ClpP/crotonase-like_dom_sf"/>
</dbReference>
<keyword evidence="5" id="KW-1185">Reference proteome</keyword>
<name>A0ABQ8F661_9FUNG</name>
<dbReference type="EMBL" id="JAFCIX010000371">
    <property type="protein sequence ID" value="KAH6592757.1"/>
    <property type="molecule type" value="Genomic_DNA"/>
</dbReference>
<sequence length="882" mass="97147">MLVSSVIALLAIGATSVSATNYAKFNLLKNDRAAGHLVFPPTTLEQKEIILSNVKNALTIWASYDSKKANYGLAADPFPIVEKLRENIKTITDKELQLGITDAFVRIRDKHTHWTNMAPYSCFYATTEVEFTFIEGDADIIKKPTVVVTSTSKHPDLLALFGEDYSKIQAGDELLAINGLSFFDWFEQNQFTSGAGANEFGGQRAALDYLTTIYGEINRLPSEDSITFQFKSHANPENIYTVNVPYVSGRDEECWRLGSNLYKSITSKTLPGTPETSLHVSAEQPGHNHKSDTAHPSPRGYEMDSPEDPERGDTIEKRSSSEQKFAILMSPTDVTKITWGIYQPESTNMGVIKLDGFSPEDVETKSLAIQKATMIVRSLLANELKDTKSVMYELRGNSGGSVRFANSLVQLFKPDFKPFGNRYLMNEITHNLFVNGKDPNVYPFAKAWKKTKKGNRFTDVFFTNSMESANTIGQAYLRPMGILNDARCFSSCEVFSGSIQGHDAGIIFGEDGQTGGGGAAVLKLDPFLIRVSPTYFQKFPFSQELTSGSKTYANTLSVGFTQTVRTGRYKGQTIEDVGITTDTVFRPQWSDLQPYPTTNTQYDRIAASLARTGRENGQSRLHFVCEPFEIEIPIGGFSLDIESAGIYEFTVFQADGKTVAAKQRRSRATTKQKFSIPVSTAATTIGNNRITIVGKTAGKQVLKTIRSVRIIPDDDKYMKISTTGFTFSGLSDSVGLYQSSTTAPADGWNNLKGPWVIGNGVQYASNVDSSIEAFFAAPIGTKINICIDVALDTKPDCDFLYLSVKSSGGIEDFLIRSKSLDDTKTFNGISGRGITVKGTAPSRRNQKSFLLLSSLLLIGLWSSLMLLSTRSLSLLLEIFRLV</sequence>
<evidence type="ECO:0000259" key="3">
    <source>
        <dbReference type="Pfam" id="PF03572"/>
    </source>
</evidence>
<dbReference type="SUPFAM" id="SSF52096">
    <property type="entry name" value="ClpP/crotonase"/>
    <property type="match status" value="1"/>
</dbReference>
<dbReference type="Pfam" id="PF03572">
    <property type="entry name" value="Peptidase_S41"/>
    <property type="match status" value="1"/>
</dbReference>
<keyword evidence="2" id="KW-0732">Signal</keyword>
<proteinExistence type="predicted"/>
<comment type="caution">
    <text evidence="4">The sequence shown here is derived from an EMBL/GenBank/DDBJ whole genome shotgun (WGS) entry which is preliminary data.</text>
</comment>
<dbReference type="PANTHER" id="PTHR32060">
    <property type="entry name" value="TAIL-SPECIFIC PROTEASE"/>
    <property type="match status" value="1"/>
</dbReference>
<dbReference type="InterPro" id="IPR005151">
    <property type="entry name" value="Tail-specific_protease"/>
</dbReference>
<accession>A0ABQ8F661</accession>
<dbReference type="Gene3D" id="3.90.226.10">
    <property type="entry name" value="2-enoyl-CoA Hydratase, Chain A, domain 1"/>
    <property type="match status" value="1"/>
</dbReference>
<feature type="signal peptide" evidence="2">
    <location>
        <begin position="1"/>
        <end position="19"/>
    </location>
</feature>
<feature type="compositionally biased region" description="Basic and acidic residues" evidence="1">
    <location>
        <begin position="308"/>
        <end position="321"/>
    </location>
</feature>
<evidence type="ECO:0000313" key="5">
    <source>
        <dbReference type="Proteomes" id="UP001648503"/>
    </source>
</evidence>